<dbReference type="RefSeq" id="XP_046061216.1">
    <property type="nucleotide sequence ID" value="XM_046205254.1"/>
</dbReference>
<keyword evidence="3" id="KW-0223">Dioxygenase</keyword>
<dbReference type="InterPro" id="IPR044862">
    <property type="entry name" value="Pro_4_hyd_alph_FE2OG_OXY"/>
</dbReference>
<evidence type="ECO:0000256" key="5">
    <source>
        <dbReference type="ARBA" id="ARBA00023004"/>
    </source>
</evidence>
<accession>A0A9P8P732</accession>
<feature type="compositionally biased region" description="Low complexity" evidence="6">
    <location>
        <begin position="1"/>
        <end position="19"/>
    </location>
</feature>
<dbReference type="AlphaFoldDB" id="A0A9P8P732"/>
<keyword evidence="2" id="KW-0479">Metal-binding</keyword>
<evidence type="ECO:0000256" key="4">
    <source>
        <dbReference type="ARBA" id="ARBA00023002"/>
    </source>
</evidence>
<dbReference type="GO" id="GO:0031418">
    <property type="term" value="F:L-ascorbic acid binding"/>
    <property type="evidence" value="ECO:0007669"/>
    <property type="project" value="InterPro"/>
</dbReference>
<dbReference type="OrthoDB" id="69177at2759"/>
<reference evidence="8" key="1">
    <citation type="journal article" date="2021" name="Open Biol.">
        <title>Shared evolutionary footprints suggest mitochondrial oxidative damage underlies multiple complex I losses in fungi.</title>
        <authorList>
            <person name="Schikora-Tamarit M.A."/>
            <person name="Marcet-Houben M."/>
            <person name="Nosek J."/>
            <person name="Gabaldon T."/>
        </authorList>
    </citation>
    <scope>NUCLEOTIDE SEQUENCE</scope>
    <source>
        <strain evidence="8">CBS6075</strain>
    </source>
</reference>
<evidence type="ECO:0000256" key="2">
    <source>
        <dbReference type="ARBA" id="ARBA00022723"/>
    </source>
</evidence>
<evidence type="ECO:0000313" key="8">
    <source>
        <dbReference type="EMBL" id="KAH3666012.1"/>
    </source>
</evidence>
<evidence type="ECO:0000313" key="9">
    <source>
        <dbReference type="Proteomes" id="UP000769157"/>
    </source>
</evidence>
<evidence type="ECO:0000256" key="1">
    <source>
        <dbReference type="ARBA" id="ARBA00001961"/>
    </source>
</evidence>
<feature type="region of interest" description="Disordered" evidence="6">
    <location>
        <begin position="1"/>
        <end position="20"/>
    </location>
</feature>
<dbReference type="GO" id="GO:0005783">
    <property type="term" value="C:endoplasmic reticulum"/>
    <property type="evidence" value="ECO:0007669"/>
    <property type="project" value="TreeGrafter"/>
</dbReference>
<sequence>MGPKKQTQQSGKSGQKFQFPPSVAGLDSAKANLYKPQFESVVPGQIFTVSKFLTADQCRDLIAAITQGLPLETTPLVKSKFYAARVNDRASISDVQGADLFYQYFRQLLEFQSQQEMVDGWIVDEMTRSEAFNPNLRFYRYTKGQYFGKHYDESVGCGQGRATKWTVLIYLSDQGLKGGETIFYNDAAKGPDKQIATRPVQGMALFHKHGDDCLLHEAAAVAAGEKWVFRTDVVYDIYK</sequence>
<feature type="domain" description="Prolyl 4-hydroxylase alpha subunit" evidence="7">
    <location>
        <begin position="44"/>
        <end position="234"/>
    </location>
</feature>
<keyword evidence="9" id="KW-1185">Reference proteome</keyword>
<organism evidence="8 9">
    <name type="scientific">Ogataea philodendri</name>
    <dbReference type="NCBI Taxonomy" id="1378263"/>
    <lineage>
        <taxon>Eukaryota</taxon>
        <taxon>Fungi</taxon>
        <taxon>Dikarya</taxon>
        <taxon>Ascomycota</taxon>
        <taxon>Saccharomycotina</taxon>
        <taxon>Pichiomycetes</taxon>
        <taxon>Pichiales</taxon>
        <taxon>Pichiaceae</taxon>
        <taxon>Ogataea</taxon>
    </lineage>
</organism>
<dbReference type="PANTHER" id="PTHR10869">
    <property type="entry name" value="PROLYL 4-HYDROXYLASE ALPHA SUBUNIT"/>
    <property type="match status" value="1"/>
</dbReference>
<dbReference type="Gene3D" id="2.60.120.620">
    <property type="entry name" value="q2cbj1_9rhob like domain"/>
    <property type="match status" value="1"/>
</dbReference>
<dbReference type="EMBL" id="JAEUBE010000295">
    <property type="protein sequence ID" value="KAH3666012.1"/>
    <property type="molecule type" value="Genomic_DNA"/>
</dbReference>
<comment type="cofactor">
    <cofactor evidence="1">
        <name>L-ascorbate</name>
        <dbReference type="ChEBI" id="CHEBI:38290"/>
    </cofactor>
</comment>
<proteinExistence type="predicted"/>
<dbReference type="InterPro" id="IPR006620">
    <property type="entry name" value="Pro_4_hyd_alph"/>
</dbReference>
<dbReference type="Pfam" id="PF13640">
    <property type="entry name" value="2OG-FeII_Oxy_3"/>
    <property type="match status" value="1"/>
</dbReference>
<evidence type="ECO:0000256" key="6">
    <source>
        <dbReference type="SAM" id="MobiDB-lite"/>
    </source>
</evidence>
<evidence type="ECO:0000256" key="3">
    <source>
        <dbReference type="ARBA" id="ARBA00022964"/>
    </source>
</evidence>
<name>A0A9P8P732_9ASCO</name>
<comment type="caution">
    <text evidence="8">The sequence shown here is derived from an EMBL/GenBank/DDBJ whole genome shotgun (WGS) entry which is preliminary data.</text>
</comment>
<dbReference type="SMART" id="SM00702">
    <property type="entry name" value="P4Hc"/>
    <property type="match status" value="1"/>
</dbReference>
<dbReference type="GeneID" id="70236166"/>
<keyword evidence="4" id="KW-0560">Oxidoreductase</keyword>
<dbReference type="Proteomes" id="UP000769157">
    <property type="component" value="Unassembled WGS sequence"/>
</dbReference>
<reference evidence="8" key="2">
    <citation type="submission" date="2021-01" db="EMBL/GenBank/DDBJ databases">
        <authorList>
            <person name="Schikora-Tamarit M.A."/>
        </authorList>
    </citation>
    <scope>NUCLEOTIDE SEQUENCE</scope>
    <source>
        <strain evidence="8">CBS6075</strain>
    </source>
</reference>
<dbReference type="InterPro" id="IPR045054">
    <property type="entry name" value="P4HA-like"/>
</dbReference>
<gene>
    <name evidence="8" type="ORF">OGAPHI_004201</name>
</gene>
<dbReference type="PANTHER" id="PTHR10869:SF236">
    <property type="entry name" value="PROLYL 4-HYDROXYLASE ALPHA SUBUNIT DOMAIN-CONTAINING PROTEIN"/>
    <property type="match status" value="1"/>
</dbReference>
<protein>
    <recommendedName>
        <fullName evidence="7">Prolyl 4-hydroxylase alpha subunit domain-containing protein</fullName>
    </recommendedName>
</protein>
<dbReference type="GO" id="GO:0004656">
    <property type="term" value="F:procollagen-proline 4-dioxygenase activity"/>
    <property type="evidence" value="ECO:0007669"/>
    <property type="project" value="TreeGrafter"/>
</dbReference>
<dbReference type="GO" id="GO:0005506">
    <property type="term" value="F:iron ion binding"/>
    <property type="evidence" value="ECO:0007669"/>
    <property type="project" value="InterPro"/>
</dbReference>
<evidence type="ECO:0000259" key="7">
    <source>
        <dbReference type="SMART" id="SM00702"/>
    </source>
</evidence>
<keyword evidence="5" id="KW-0408">Iron</keyword>